<evidence type="ECO:0000259" key="13">
    <source>
        <dbReference type="Pfam" id="PF01789"/>
    </source>
</evidence>
<dbReference type="PANTHER" id="PTHR31407:SF6">
    <property type="entry name" value="OXYGEN-EVOLVING ENHANCER PROTEIN 2-1, CHLOROPLASTIC"/>
    <property type="match status" value="1"/>
</dbReference>
<accession>A0A0K9NLB0</accession>
<evidence type="ECO:0000256" key="5">
    <source>
        <dbReference type="ARBA" id="ARBA00022946"/>
    </source>
</evidence>
<comment type="subcellular location">
    <subcellularLocation>
        <location evidence="12">Plastid</location>
        <location evidence="12">Chloroplast thylakoid</location>
    </subcellularLocation>
</comment>
<evidence type="ECO:0000256" key="12">
    <source>
        <dbReference type="ARBA" id="ARBA00046272"/>
    </source>
</evidence>
<dbReference type="GO" id="GO:0009535">
    <property type="term" value="C:chloroplast thylakoid membrane"/>
    <property type="evidence" value="ECO:0000318"/>
    <property type="project" value="GO_Central"/>
</dbReference>
<comment type="similarity">
    <text evidence="11">Belongs to the PsbP family.</text>
</comment>
<keyword evidence="5" id="KW-0809">Transit peptide</keyword>
<evidence type="ECO:0000256" key="10">
    <source>
        <dbReference type="ARBA" id="ARBA00032148"/>
    </source>
</evidence>
<keyword evidence="2" id="KW-0150">Chloroplast</keyword>
<dbReference type="Pfam" id="PF01789">
    <property type="entry name" value="PsbP"/>
    <property type="match status" value="1"/>
</dbReference>
<evidence type="ECO:0000256" key="6">
    <source>
        <dbReference type="ARBA" id="ARBA00023078"/>
    </source>
</evidence>
<evidence type="ECO:0000256" key="8">
    <source>
        <dbReference type="ARBA" id="ARBA00029584"/>
    </source>
</evidence>
<evidence type="ECO:0000256" key="3">
    <source>
        <dbReference type="ARBA" id="ARBA00022531"/>
    </source>
</evidence>
<dbReference type="AlphaFoldDB" id="A0A0K9NLB0"/>
<organism evidence="14 15">
    <name type="scientific">Zostera marina</name>
    <name type="common">Eelgrass</name>
    <dbReference type="NCBI Taxonomy" id="29655"/>
    <lineage>
        <taxon>Eukaryota</taxon>
        <taxon>Viridiplantae</taxon>
        <taxon>Streptophyta</taxon>
        <taxon>Embryophyta</taxon>
        <taxon>Tracheophyta</taxon>
        <taxon>Spermatophyta</taxon>
        <taxon>Magnoliopsida</taxon>
        <taxon>Liliopsida</taxon>
        <taxon>Zosteraceae</taxon>
        <taxon>Zostera</taxon>
    </lineage>
</organism>
<evidence type="ECO:0000256" key="9">
    <source>
        <dbReference type="ARBA" id="ARBA00031606"/>
    </source>
</evidence>
<evidence type="ECO:0000256" key="4">
    <source>
        <dbReference type="ARBA" id="ARBA00022640"/>
    </source>
</evidence>
<sequence>MAAATPACFHRPHAPAANTSARQCRPSQFTCKALKEAYGTSTTSHVDLSRHFALSSLVGAALFTSKVSPADAVYGESANVFGKQKKTDFVEIKGDGFKIMIPAKWNPSKEREFSGQVVRYEDGFDTISNISVIIVPSAKSSIADYGTPEDFLKQFDYLLGKQTFSGKTDSEGGFDSSAVATANILETSTTEVDGKKYYSISVLTRTADGDEGGKHQLITAAVNNGKVYICKAQAGDKRWFKGARRSVENASTSFNVV</sequence>
<reference evidence="15" key="1">
    <citation type="journal article" date="2016" name="Nature">
        <title>The genome of the seagrass Zostera marina reveals angiosperm adaptation to the sea.</title>
        <authorList>
            <person name="Olsen J.L."/>
            <person name="Rouze P."/>
            <person name="Verhelst B."/>
            <person name="Lin Y.-C."/>
            <person name="Bayer T."/>
            <person name="Collen J."/>
            <person name="Dattolo E."/>
            <person name="De Paoli E."/>
            <person name="Dittami S."/>
            <person name="Maumus F."/>
            <person name="Michel G."/>
            <person name="Kersting A."/>
            <person name="Lauritano C."/>
            <person name="Lohaus R."/>
            <person name="Toepel M."/>
            <person name="Tonon T."/>
            <person name="Vanneste K."/>
            <person name="Amirebrahimi M."/>
            <person name="Brakel J."/>
            <person name="Bostroem C."/>
            <person name="Chovatia M."/>
            <person name="Grimwood J."/>
            <person name="Jenkins J.W."/>
            <person name="Jueterbock A."/>
            <person name="Mraz A."/>
            <person name="Stam W.T."/>
            <person name="Tice H."/>
            <person name="Bornberg-Bauer E."/>
            <person name="Green P.J."/>
            <person name="Pearson G.A."/>
            <person name="Procaccini G."/>
            <person name="Duarte C.M."/>
            <person name="Schmutz J."/>
            <person name="Reusch T.B.H."/>
            <person name="Van de Peer Y."/>
        </authorList>
    </citation>
    <scope>NUCLEOTIDE SEQUENCE [LARGE SCALE GENOMIC DNA]</scope>
    <source>
        <strain evidence="15">cv. Finnish</strain>
    </source>
</reference>
<dbReference type="Proteomes" id="UP000036987">
    <property type="component" value="Unassembled WGS sequence"/>
</dbReference>
<dbReference type="InterPro" id="IPR002683">
    <property type="entry name" value="PsbP_C"/>
</dbReference>
<keyword evidence="4" id="KW-0934">Plastid</keyword>
<keyword evidence="7" id="KW-0604">Photosystem II</keyword>
<dbReference type="InterPro" id="IPR016123">
    <property type="entry name" value="Mog1/PsbP_a/b/a-sand"/>
</dbReference>
<keyword evidence="6" id="KW-0793">Thylakoid</keyword>
<protein>
    <recommendedName>
        <fullName evidence="10">23 kDa subunit of oxygen evolving system of photosystem II</fullName>
    </recommendedName>
    <alternativeName>
        <fullName evidence="9">23 kDa thylakoid membrane protein</fullName>
    </alternativeName>
    <alternativeName>
        <fullName evidence="8">OEC 23 kDa subunit</fullName>
    </alternativeName>
</protein>
<evidence type="ECO:0000256" key="11">
    <source>
        <dbReference type="ARBA" id="ARBA00035638"/>
    </source>
</evidence>
<comment type="function">
    <text evidence="1">May be involved in the regulation of photosystem II.</text>
</comment>
<proteinExistence type="inferred from homology"/>
<dbReference type="OMA" id="WFKGQER"/>
<name>A0A0K9NLB0_ZOSMR</name>
<dbReference type="OrthoDB" id="507333at2759"/>
<evidence type="ECO:0000256" key="7">
    <source>
        <dbReference type="ARBA" id="ARBA00023276"/>
    </source>
</evidence>
<dbReference type="SUPFAM" id="SSF55724">
    <property type="entry name" value="Mog1p/PsbP-like"/>
    <property type="match status" value="1"/>
</dbReference>
<dbReference type="SMR" id="A0A0K9NLB0"/>
<keyword evidence="15" id="KW-1185">Reference proteome</keyword>
<comment type="caution">
    <text evidence="14">The sequence shown here is derived from an EMBL/GenBank/DDBJ whole genome shotgun (WGS) entry which is preliminary data.</text>
</comment>
<dbReference type="GO" id="GO:0009654">
    <property type="term" value="C:photosystem II oxygen evolving complex"/>
    <property type="evidence" value="ECO:0007669"/>
    <property type="project" value="InterPro"/>
</dbReference>
<dbReference type="EMBL" id="LFYR01002060">
    <property type="protein sequence ID" value="KMZ57551.1"/>
    <property type="molecule type" value="Genomic_DNA"/>
</dbReference>
<keyword evidence="3" id="KW-0602">Photosynthesis</keyword>
<evidence type="ECO:0000256" key="1">
    <source>
        <dbReference type="ARBA" id="ARBA00002851"/>
    </source>
</evidence>
<evidence type="ECO:0000313" key="14">
    <source>
        <dbReference type="EMBL" id="KMZ57551.1"/>
    </source>
</evidence>
<dbReference type="GO" id="GO:0048564">
    <property type="term" value="P:photosystem I assembly"/>
    <property type="evidence" value="ECO:0000318"/>
    <property type="project" value="GO_Central"/>
</dbReference>
<dbReference type="GO" id="GO:0005509">
    <property type="term" value="F:calcium ion binding"/>
    <property type="evidence" value="ECO:0007669"/>
    <property type="project" value="InterPro"/>
</dbReference>
<dbReference type="Gene3D" id="3.40.1000.10">
    <property type="entry name" value="Mog1/PsbP, alpha/beta/alpha sandwich"/>
    <property type="match status" value="1"/>
</dbReference>
<dbReference type="PANTHER" id="PTHR31407">
    <property type="match status" value="1"/>
</dbReference>
<feature type="domain" description="PsbP C-terminal" evidence="13">
    <location>
        <begin position="93"/>
        <end position="256"/>
    </location>
</feature>
<evidence type="ECO:0000313" key="15">
    <source>
        <dbReference type="Proteomes" id="UP000036987"/>
    </source>
</evidence>
<evidence type="ECO:0000256" key="2">
    <source>
        <dbReference type="ARBA" id="ARBA00022528"/>
    </source>
</evidence>
<gene>
    <name evidence="14" type="ORF">ZOSMA_85G01220</name>
</gene>
<dbReference type="STRING" id="29655.A0A0K9NLB0"/>
<dbReference type="GO" id="GO:0019898">
    <property type="term" value="C:extrinsic component of membrane"/>
    <property type="evidence" value="ECO:0007669"/>
    <property type="project" value="InterPro"/>
</dbReference>